<keyword evidence="3" id="KW-0010">Activator</keyword>
<evidence type="ECO:0000313" key="7">
    <source>
        <dbReference type="Proteomes" id="UP001163266"/>
    </source>
</evidence>
<dbReference type="EMBL" id="CP110257">
    <property type="protein sequence ID" value="UZD54286.1"/>
    <property type="molecule type" value="Genomic_DNA"/>
</dbReference>
<reference evidence="6" key="1">
    <citation type="submission" date="2022-10" db="EMBL/GenBank/DDBJ databases">
        <title>Complete genome sequence of Schlegelella aquatica LMG 23380.</title>
        <authorList>
            <person name="Musilova J."/>
            <person name="Kourilova X."/>
            <person name="Bezdicek M."/>
            <person name="Hermankova K."/>
            <person name="Obruca S."/>
            <person name="Sedlar K."/>
        </authorList>
    </citation>
    <scope>NUCLEOTIDE SEQUENCE</scope>
    <source>
        <strain evidence="6">LMG 23380</strain>
    </source>
</reference>
<dbReference type="Proteomes" id="UP001163266">
    <property type="component" value="Chromosome"/>
</dbReference>
<dbReference type="Pfam" id="PF12833">
    <property type="entry name" value="HTH_18"/>
    <property type="match status" value="1"/>
</dbReference>
<evidence type="ECO:0000256" key="2">
    <source>
        <dbReference type="ARBA" id="ARBA00023125"/>
    </source>
</evidence>
<dbReference type="RefSeq" id="WP_264891855.1">
    <property type="nucleotide sequence ID" value="NZ_CP110257.1"/>
</dbReference>
<dbReference type="InterPro" id="IPR003313">
    <property type="entry name" value="AraC-bd"/>
</dbReference>
<dbReference type="PANTHER" id="PTHR43280:SF32">
    <property type="entry name" value="TRANSCRIPTIONAL REGULATORY PROTEIN"/>
    <property type="match status" value="1"/>
</dbReference>
<evidence type="ECO:0000256" key="4">
    <source>
        <dbReference type="ARBA" id="ARBA00023163"/>
    </source>
</evidence>
<dbReference type="SUPFAM" id="SSF51182">
    <property type="entry name" value="RmlC-like cupins"/>
    <property type="match status" value="1"/>
</dbReference>
<protein>
    <submittedName>
        <fullName evidence="6">Helix-turn-helix domain-containing protein</fullName>
    </submittedName>
</protein>
<sequence>MKSVPTYALYGEHEQPLIPENLHLESIAERSRLYDWEIRPHRHDVFVQLLCLGAGDGEAVFEDRRLPFAAPCVIFVPALVVHGFRFSRDVDGVILTVVQQQVDALLQATPGLAERLAHPACLQFPREADRLWFEPVRQQLGVLAQELAGDAPWRLTALAACLTQLLVRVGRAAEHAAGQAAGGSGRGLQHARRFRALLERHYREERRIPWYAEQLGLTPTQLNRICRGVLGTSALGALHGRLLLQARRDLAYTLLSVKEIALSLGFSDAAYFTRFFTRATGLAPTEFRAAARRQWGAPAPESANDRPHRVE</sequence>
<dbReference type="InterPro" id="IPR020449">
    <property type="entry name" value="Tscrpt_reg_AraC-type_HTH"/>
</dbReference>
<dbReference type="InterPro" id="IPR014710">
    <property type="entry name" value="RmlC-like_jellyroll"/>
</dbReference>
<dbReference type="SUPFAM" id="SSF46689">
    <property type="entry name" value="Homeodomain-like"/>
    <property type="match status" value="1"/>
</dbReference>
<dbReference type="Pfam" id="PF02311">
    <property type="entry name" value="AraC_binding"/>
    <property type="match status" value="1"/>
</dbReference>
<evidence type="ECO:0000256" key="1">
    <source>
        <dbReference type="ARBA" id="ARBA00023015"/>
    </source>
</evidence>
<organism evidence="6 7">
    <name type="scientific">Caldimonas aquatica</name>
    <dbReference type="NCBI Taxonomy" id="376175"/>
    <lineage>
        <taxon>Bacteria</taxon>
        <taxon>Pseudomonadati</taxon>
        <taxon>Pseudomonadota</taxon>
        <taxon>Betaproteobacteria</taxon>
        <taxon>Burkholderiales</taxon>
        <taxon>Sphaerotilaceae</taxon>
        <taxon>Caldimonas</taxon>
    </lineage>
</organism>
<keyword evidence="7" id="KW-1185">Reference proteome</keyword>
<dbReference type="CDD" id="cd06999">
    <property type="entry name" value="cupin_HpaA-like_N"/>
    <property type="match status" value="1"/>
</dbReference>
<dbReference type="PROSITE" id="PS01124">
    <property type="entry name" value="HTH_ARAC_FAMILY_2"/>
    <property type="match status" value="1"/>
</dbReference>
<dbReference type="PANTHER" id="PTHR43280">
    <property type="entry name" value="ARAC-FAMILY TRANSCRIPTIONAL REGULATOR"/>
    <property type="match status" value="1"/>
</dbReference>
<dbReference type="InterPro" id="IPR011051">
    <property type="entry name" value="RmlC_Cupin_sf"/>
</dbReference>
<evidence type="ECO:0000313" key="6">
    <source>
        <dbReference type="EMBL" id="UZD54286.1"/>
    </source>
</evidence>
<evidence type="ECO:0000256" key="3">
    <source>
        <dbReference type="ARBA" id="ARBA00023159"/>
    </source>
</evidence>
<dbReference type="InterPro" id="IPR018060">
    <property type="entry name" value="HTH_AraC"/>
</dbReference>
<name>A0ABY6MP66_9BURK</name>
<gene>
    <name evidence="6" type="ORF">OMP39_11455</name>
</gene>
<dbReference type="SMART" id="SM00342">
    <property type="entry name" value="HTH_ARAC"/>
    <property type="match status" value="1"/>
</dbReference>
<evidence type="ECO:0000259" key="5">
    <source>
        <dbReference type="PROSITE" id="PS01124"/>
    </source>
</evidence>
<dbReference type="Gene3D" id="2.60.120.10">
    <property type="entry name" value="Jelly Rolls"/>
    <property type="match status" value="1"/>
</dbReference>
<proteinExistence type="predicted"/>
<keyword evidence="2" id="KW-0238">DNA-binding</keyword>
<dbReference type="Gene3D" id="1.10.10.60">
    <property type="entry name" value="Homeodomain-like"/>
    <property type="match status" value="1"/>
</dbReference>
<keyword evidence="4" id="KW-0804">Transcription</keyword>
<feature type="domain" description="HTH araC/xylS-type" evidence="5">
    <location>
        <begin position="192"/>
        <end position="290"/>
    </location>
</feature>
<keyword evidence="1" id="KW-0805">Transcription regulation</keyword>
<dbReference type="InterPro" id="IPR047264">
    <property type="entry name" value="Cupin_HpaA-like_N"/>
</dbReference>
<accession>A0ABY6MP66</accession>
<dbReference type="PRINTS" id="PR00032">
    <property type="entry name" value="HTHARAC"/>
</dbReference>
<dbReference type="InterPro" id="IPR009057">
    <property type="entry name" value="Homeodomain-like_sf"/>
</dbReference>